<gene>
    <name evidence="1" type="ORF">SAMN02745207_04004</name>
</gene>
<dbReference type="OrthoDB" id="856045at2"/>
<proteinExistence type="predicted"/>
<dbReference type="Proteomes" id="UP000184447">
    <property type="component" value="Unassembled WGS sequence"/>
</dbReference>
<dbReference type="RefSeq" id="WP_073340811.1">
    <property type="nucleotide sequence ID" value="NZ_FQXM01000040.1"/>
</dbReference>
<reference evidence="1 2" key="1">
    <citation type="submission" date="2016-11" db="EMBL/GenBank/DDBJ databases">
        <authorList>
            <person name="Jaros S."/>
            <person name="Januszkiewicz K."/>
            <person name="Wedrychowicz H."/>
        </authorList>
    </citation>
    <scope>NUCLEOTIDE SEQUENCE [LARGE SCALE GENOMIC DNA]</scope>
    <source>
        <strain evidence="1 2">DSM 8605</strain>
    </source>
</reference>
<accession>A0A1M5XX62</accession>
<dbReference type="EMBL" id="FQXM01000040">
    <property type="protein sequence ID" value="SHI04415.1"/>
    <property type="molecule type" value="Genomic_DNA"/>
</dbReference>
<organism evidence="1 2">
    <name type="scientific">Clostridium grantii DSM 8605</name>
    <dbReference type="NCBI Taxonomy" id="1121316"/>
    <lineage>
        <taxon>Bacteria</taxon>
        <taxon>Bacillati</taxon>
        <taxon>Bacillota</taxon>
        <taxon>Clostridia</taxon>
        <taxon>Eubacteriales</taxon>
        <taxon>Clostridiaceae</taxon>
        <taxon>Clostridium</taxon>
    </lineage>
</organism>
<keyword evidence="2" id="KW-1185">Reference proteome</keyword>
<evidence type="ECO:0000313" key="2">
    <source>
        <dbReference type="Proteomes" id="UP000184447"/>
    </source>
</evidence>
<name>A0A1M5XX62_9CLOT</name>
<protein>
    <submittedName>
        <fullName evidence="1">Uncharacterized protein</fullName>
    </submittedName>
</protein>
<evidence type="ECO:0000313" key="1">
    <source>
        <dbReference type="EMBL" id="SHI04415.1"/>
    </source>
</evidence>
<sequence>MKIREIVSLKEFDPVIDLSWAGNVNEQERLLANYIMTEQLAEVFTNMLESLNLVRSDTRRELKSGDVDSVATKRSHVISGQYGTGKSYFLLMLNILLEMKNTYLTDAIIDKFSKFPELQFQLKYIREKKKYFVVRVNGEAENEKEFKDVIQGHIVSALELEFGDVPIQTIYKKNREMFEKVYKQHKNTIDNVLESKGYDTEDIIAGLYNYRKDAIIKAECVIKEALGFTPKIEIDSLETFIKDVNNILKSNGYDELVIIFDEFSAYLTVSMENGRINKDLGHIQTLAQLSAIGYRESQGIRVSLITSTHKDLKEMIGSSGSSNKEELDKVFGRFDSHILAFDQGEELLKNTIELDRKIFDTYKIKHSEYIDTLNSNYSKDFYDFYPMHPATVEYLEPISQLYSQKIRTSFGFLKEVVREKYFGKEIEEHGKLNLITISDLFDYFESAIDAKNPEIISAYYQNYNAIKEDNDLVDFLKALTISHSSSFTKSSASVELSAEELRDLYQLPSEAYIREKLNPVINNKYLNITTNEGKYRFFLTNSRINIDKIINEAKDKIDPYDIFNGILKKSENRIFIKEKYSLKYNMGLYPFDRTLEGVKYSLNQLVNNDLTKIFSTEKDGKIVFLIPDFNEKFNKEEIIEQYSKYMKDLPLNICLAIPNDIVFIVEELKEYGAMLYIEKNNEEIHKNEEISNLFGKRKRKLEDKLRNKYLRKFSSLRNYTFVFGGGQIKNNLRNDMGLYKEILYKHYSKFPYEITVENFKDRGPLNGICDKFIDGGMGEISKKDTSIVFKQIFNTLKPLDLVSIKEKVSTYALEFKLPDEDVSSISKEIMEIVELPEEKMDLNSKYVKLSSSPYGLCVPLIGLFILVSTKMGRINIHNKDTFKLLNIDKNGLERISKKPHEYEVKKNEVESIPKEVGEVWEKLSELRIVTNSKFRKFRTDARTDFNIYTTVGSEIRIILNNIKDKEQRLIQKDVKTGKFKSLVNKLELACKKNIPTDFYNAVIDIPNIFRKQTFELNAEELGVYINNLKKLTSSELIKFEKNYEIINNLSYRIKGLFKFSEMKEELIIVEDELELYKKDFLDLELNKSIDLKTVILLNNYNSEFKKIHDEYHLRYEELKESLVSKQQNRIECLKVLADIKFPNITSIKSFLEEVKSYEKCTLIIEEGKIAQCKNCNLDEIKKVESGKEILEEKFRNYDRQIIGVMDRYVKELGKDNIKDNFKFDEVYKNIVIKLNRIGSEFETGDEYVSLKEEIDKIKDHLIEVINNQVIEVYKNIHIEEVENRLISEIRALGQNYVTLDEIQTKFNKLIEEYRTKEITRVNV</sequence>
<dbReference type="STRING" id="1121316.SAMN02745207_04004"/>